<reference evidence="2 3" key="1">
    <citation type="submission" date="2016-07" db="EMBL/GenBank/DDBJ databases">
        <title>Characterization of isolates of Eisenbergiella tayi derived from blood cultures, using whole genome sequencing.</title>
        <authorList>
            <person name="Burdz T."/>
            <person name="Wiebe D."/>
            <person name="Huynh C."/>
            <person name="Bernard K."/>
        </authorList>
    </citation>
    <scope>NUCLEOTIDE SEQUENCE [LARGE SCALE GENOMIC DNA]</scope>
    <source>
        <strain evidence="2 3">NML 110608</strain>
    </source>
</reference>
<name>A0A1E3A4E1_9FIRM</name>
<evidence type="ECO:0000313" key="2">
    <source>
        <dbReference type="EMBL" id="ODM03635.1"/>
    </source>
</evidence>
<dbReference type="RefSeq" id="WP_069154064.1">
    <property type="nucleotide sequence ID" value="NZ_MCGH01000003.1"/>
</dbReference>
<dbReference type="Proteomes" id="UP000094067">
    <property type="component" value="Unassembled WGS sequence"/>
</dbReference>
<accession>A0A1E3A4E1</accession>
<proteinExistence type="predicted"/>
<dbReference type="AlphaFoldDB" id="A0A1E3A4E1"/>
<protein>
    <submittedName>
        <fullName evidence="2">Uncharacterized protein</fullName>
    </submittedName>
</protein>
<sequence length="230" mass="26512">MRKYEHVDVIASLGAVMEINTEHYKSDFQYDREMFQKAAQHPDAENTRLLWLSRSSGTECFYERDAYLNESYAHHSWLYHTESRDGILAYAVEITGMEGGRVMGNLYELDVQQHAAKVERDSLPAAFVTLKFEDGAWGRYPYEEYDKRKYSLINLHGKILDKRLEPQDEAVLQARLLEARREREKYRPAVFKVGVHSRKPSIRRELAAGKTKAAPKKAAAKTKNNELGVG</sequence>
<evidence type="ECO:0000256" key="1">
    <source>
        <dbReference type="SAM" id="MobiDB-lite"/>
    </source>
</evidence>
<evidence type="ECO:0000313" key="3">
    <source>
        <dbReference type="Proteomes" id="UP000094067"/>
    </source>
</evidence>
<comment type="caution">
    <text evidence="2">The sequence shown here is derived from an EMBL/GenBank/DDBJ whole genome shotgun (WGS) entry which is preliminary data.</text>
</comment>
<feature type="region of interest" description="Disordered" evidence="1">
    <location>
        <begin position="202"/>
        <end position="230"/>
    </location>
</feature>
<dbReference type="EMBL" id="MCGH01000003">
    <property type="protein sequence ID" value="ODM03635.1"/>
    <property type="molecule type" value="Genomic_DNA"/>
</dbReference>
<gene>
    <name evidence="2" type="ORF">BEI61_04433</name>
</gene>
<organism evidence="2 3">
    <name type="scientific">Eisenbergiella tayi</name>
    <dbReference type="NCBI Taxonomy" id="1432052"/>
    <lineage>
        <taxon>Bacteria</taxon>
        <taxon>Bacillati</taxon>
        <taxon>Bacillota</taxon>
        <taxon>Clostridia</taxon>
        <taxon>Lachnospirales</taxon>
        <taxon>Lachnospiraceae</taxon>
        <taxon>Eisenbergiella</taxon>
    </lineage>
</organism>